<dbReference type="Pfam" id="PF01695">
    <property type="entry name" value="IstB_IS21"/>
    <property type="match status" value="1"/>
</dbReference>
<evidence type="ECO:0000313" key="2">
    <source>
        <dbReference type="EMBL" id="OTP74902.1"/>
    </source>
</evidence>
<gene>
    <name evidence="2" type="ORF">PAMC26577_14375</name>
</gene>
<dbReference type="RefSeq" id="WP_305954640.1">
    <property type="nucleotide sequence ID" value="NZ_MSRG01000072.1"/>
</dbReference>
<organism evidence="2 3">
    <name type="scientific">Caballeronia sordidicola</name>
    <name type="common">Burkholderia sordidicola</name>
    <dbReference type="NCBI Taxonomy" id="196367"/>
    <lineage>
        <taxon>Bacteria</taxon>
        <taxon>Pseudomonadati</taxon>
        <taxon>Pseudomonadota</taxon>
        <taxon>Betaproteobacteria</taxon>
        <taxon>Burkholderiales</taxon>
        <taxon>Burkholderiaceae</taxon>
        <taxon>Caballeronia</taxon>
    </lineage>
</organism>
<dbReference type="GO" id="GO:0005524">
    <property type="term" value="F:ATP binding"/>
    <property type="evidence" value="ECO:0007669"/>
    <property type="project" value="InterPro"/>
</dbReference>
<dbReference type="AlphaFoldDB" id="A0A242MUB0"/>
<sequence>MYERKCQQFVRVPLLIVDDFALKLPRAPHDEDFHDLVAARYKRAATMTSNLDLDEWGDAFPDKCLAQPRSIDCATVAIGSSSKARASVGQDQCPKAAKTSLQNQAKTAFLKPFEIAFRGYSAWPH</sequence>
<dbReference type="EMBL" id="NBTZ01000057">
    <property type="protein sequence ID" value="OTP74902.1"/>
    <property type="molecule type" value="Genomic_DNA"/>
</dbReference>
<feature type="domain" description="IstB-like ATP-binding" evidence="1">
    <location>
        <begin position="2"/>
        <end position="67"/>
    </location>
</feature>
<protein>
    <submittedName>
        <fullName evidence="2">Mobile element protein</fullName>
    </submittedName>
</protein>
<dbReference type="Proteomes" id="UP000195221">
    <property type="component" value="Unassembled WGS sequence"/>
</dbReference>
<dbReference type="InterPro" id="IPR002611">
    <property type="entry name" value="IstB_ATP-bd"/>
</dbReference>
<evidence type="ECO:0000313" key="3">
    <source>
        <dbReference type="Proteomes" id="UP000195221"/>
    </source>
</evidence>
<dbReference type="Gene3D" id="3.40.50.300">
    <property type="entry name" value="P-loop containing nucleotide triphosphate hydrolases"/>
    <property type="match status" value="1"/>
</dbReference>
<reference evidence="2 3" key="1">
    <citation type="submission" date="2017-03" db="EMBL/GenBank/DDBJ databases">
        <title>Genome analysis of strain PAMC 26577.</title>
        <authorList>
            <person name="Oh H.-M."/>
            <person name="Yang J.-A."/>
        </authorList>
    </citation>
    <scope>NUCLEOTIDE SEQUENCE [LARGE SCALE GENOMIC DNA]</scope>
    <source>
        <strain evidence="2 3">PAMC 26577</strain>
    </source>
</reference>
<proteinExistence type="predicted"/>
<dbReference type="InterPro" id="IPR027417">
    <property type="entry name" value="P-loop_NTPase"/>
</dbReference>
<evidence type="ECO:0000259" key="1">
    <source>
        <dbReference type="Pfam" id="PF01695"/>
    </source>
</evidence>
<accession>A0A242MUB0</accession>
<name>A0A242MUB0_CABSO</name>
<comment type="caution">
    <text evidence="2">The sequence shown here is derived from an EMBL/GenBank/DDBJ whole genome shotgun (WGS) entry which is preliminary data.</text>
</comment>